<organism evidence="8 9">
    <name type="scientific">Pirellulimonas nuda</name>
    <dbReference type="NCBI Taxonomy" id="2528009"/>
    <lineage>
        <taxon>Bacteria</taxon>
        <taxon>Pseudomonadati</taxon>
        <taxon>Planctomycetota</taxon>
        <taxon>Planctomycetia</taxon>
        <taxon>Pirellulales</taxon>
        <taxon>Lacipirellulaceae</taxon>
        <taxon>Pirellulimonas</taxon>
    </lineage>
</organism>
<reference evidence="8 9" key="1">
    <citation type="submission" date="2019-02" db="EMBL/GenBank/DDBJ databases">
        <title>Deep-cultivation of Planctomycetes and their phenomic and genomic characterization uncovers novel biology.</title>
        <authorList>
            <person name="Wiegand S."/>
            <person name="Jogler M."/>
            <person name="Boedeker C."/>
            <person name="Pinto D."/>
            <person name="Vollmers J."/>
            <person name="Rivas-Marin E."/>
            <person name="Kohn T."/>
            <person name="Peeters S.H."/>
            <person name="Heuer A."/>
            <person name="Rast P."/>
            <person name="Oberbeckmann S."/>
            <person name="Bunk B."/>
            <person name="Jeske O."/>
            <person name="Meyerdierks A."/>
            <person name="Storesund J.E."/>
            <person name="Kallscheuer N."/>
            <person name="Luecker S."/>
            <person name="Lage O.M."/>
            <person name="Pohl T."/>
            <person name="Merkel B.J."/>
            <person name="Hornburger P."/>
            <person name="Mueller R.-W."/>
            <person name="Bruemmer F."/>
            <person name="Labrenz M."/>
            <person name="Spormann A.M."/>
            <person name="Op den Camp H."/>
            <person name="Overmann J."/>
            <person name="Amann R."/>
            <person name="Jetten M.S.M."/>
            <person name="Mascher T."/>
            <person name="Medema M.H."/>
            <person name="Devos D.P."/>
            <person name="Kaster A.-K."/>
            <person name="Ovreas L."/>
            <person name="Rohde M."/>
            <person name="Galperin M.Y."/>
            <person name="Jogler C."/>
        </authorList>
    </citation>
    <scope>NUCLEOTIDE SEQUENCE [LARGE SCALE GENOMIC DNA]</scope>
    <source>
        <strain evidence="8 9">Pla175</strain>
    </source>
</reference>
<sequence length="338" mass="36313" precursor="true">MSQKIVAVCSNARILLALGVAVSAGVGCGGGQPGPRATRFQGEPPLQIVATTGPVGDAVRHVAGQHGEVTTLMGPGVDPHLYSQERDDMVRLENADVVFYNGLHLEGRLADVLEGLAARRAVFAVTDRLVEENDPRLRQVEGFYGFPDPHVWHDAALWADCVRQVGEDLAEFDPERAADYRKNAADYAAQLDALDAEVREKIASIPPKRRVLVTAHDAFGYFSKTYGMESLGLKGISTEDQVDLARMNEVVNTLVDRDVPCVFVESAVAPKIMEALVEPCEARGHTVRIGEELYADALGRPADGADTYVGMIRANVAAMVDGLRGGEPSEPEEGADAP</sequence>
<feature type="chain" id="PRO_5021815253" evidence="7">
    <location>
        <begin position="25"/>
        <end position="338"/>
    </location>
</feature>
<dbReference type="GO" id="GO:0030313">
    <property type="term" value="C:cell envelope"/>
    <property type="evidence" value="ECO:0007669"/>
    <property type="project" value="UniProtKB-SubCell"/>
</dbReference>
<keyword evidence="3 6" id="KW-0813">Transport</keyword>
<comment type="similarity">
    <text evidence="2 6">Belongs to the bacterial solute-binding protein 9 family.</text>
</comment>
<proteinExistence type="inferred from homology"/>
<feature type="signal peptide" evidence="7">
    <location>
        <begin position="1"/>
        <end position="24"/>
    </location>
</feature>
<dbReference type="InterPro" id="IPR006128">
    <property type="entry name" value="Lipoprotein_PsaA-like"/>
</dbReference>
<dbReference type="AlphaFoldDB" id="A0A518DER9"/>
<comment type="subcellular location">
    <subcellularLocation>
        <location evidence="1">Cell envelope</location>
    </subcellularLocation>
</comment>
<evidence type="ECO:0000256" key="7">
    <source>
        <dbReference type="SAM" id="SignalP"/>
    </source>
</evidence>
<evidence type="ECO:0000313" key="8">
    <source>
        <dbReference type="EMBL" id="QDU89932.1"/>
    </source>
</evidence>
<keyword evidence="9" id="KW-1185">Reference proteome</keyword>
<dbReference type="PROSITE" id="PS51257">
    <property type="entry name" value="PROKAR_LIPOPROTEIN"/>
    <property type="match status" value="1"/>
</dbReference>
<dbReference type="GO" id="GO:0030001">
    <property type="term" value="P:metal ion transport"/>
    <property type="evidence" value="ECO:0007669"/>
    <property type="project" value="InterPro"/>
</dbReference>
<dbReference type="InterPro" id="IPR006129">
    <property type="entry name" value="AdhesinB"/>
</dbReference>
<protein>
    <submittedName>
        <fullName evidence="8">Periplasmic zinc-binding protein TroA</fullName>
    </submittedName>
</protein>
<dbReference type="PANTHER" id="PTHR42953:SF1">
    <property type="entry name" value="METAL-BINDING PROTEIN HI_0362-RELATED"/>
    <property type="match status" value="1"/>
</dbReference>
<dbReference type="Proteomes" id="UP000317429">
    <property type="component" value="Chromosome"/>
</dbReference>
<evidence type="ECO:0000256" key="2">
    <source>
        <dbReference type="ARBA" id="ARBA00011028"/>
    </source>
</evidence>
<dbReference type="PRINTS" id="PR00690">
    <property type="entry name" value="ADHESNFAMILY"/>
</dbReference>
<dbReference type="RefSeq" id="WP_197526912.1">
    <property type="nucleotide sequence ID" value="NZ_CP036291.1"/>
</dbReference>
<dbReference type="PRINTS" id="PR00691">
    <property type="entry name" value="ADHESINB"/>
</dbReference>
<dbReference type="GO" id="GO:0007155">
    <property type="term" value="P:cell adhesion"/>
    <property type="evidence" value="ECO:0007669"/>
    <property type="project" value="InterPro"/>
</dbReference>
<dbReference type="EMBL" id="CP036291">
    <property type="protein sequence ID" value="QDU89932.1"/>
    <property type="molecule type" value="Genomic_DNA"/>
</dbReference>
<dbReference type="Pfam" id="PF01297">
    <property type="entry name" value="ZnuA"/>
    <property type="match status" value="1"/>
</dbReference>
<accession>A0A518DER9</accession>
<dbReference type="InterPro" id="IPR050492">
    <property type="entry name" value="Bact_metal-bind_prot9"/>
</dbReference>
<keyword evidence="4" id="KW-0479">Metal-binding</keyword>
<dbReference type="PANTHER" id="PTHR42953">
    <property type="entry name" value="HIGH-AFFINITY ZINC UPTAKE SYSTEM PROTEIN ZNUA-RELATED"/>
    <property type="match status" value="1"/>
</dbReference>
<name>A0A518DER9_9BACT</name>
<dbReference type="GO" id="GO:0046872">
    <property type="term" value="F:metal ion binding"/>
    <property type="evidence" value="ECO:0007669"/>
    <property type="project" value="UniProtKB-KW"/>
</dbReference>
<dbReference type="Gene3D" id="3.40.50.1980">
    <property type="entry name" value="Nitrogenase molybdenum iron protein domain"/>
    <property type="match status" value="2"/>
</dbReference>
<keyword evidence="5 7" id="KW-0732">Signal</keyword>
<evidence type="ECO:0000256" key="1">
    <source>
        <dbReference type="ARBA" id="ARBA00004196"/>
    </source>
</evidence>
<evidence type="ECO:0000256" key="5">
    <source>
        <dbReference type="ARBA" id="ARBA00022729"/>
    </source>
</evidence>
<dbReference type="InterPro" id="IPR006127">
    <property type="entry name" value="ZnuA-like"/>
</dbReference>
<evidence type="ECO:0000313" key="9">
    <source>
        <dbReference type="Proteomes" id="UP000317429"/>
    </source>
</evidence>
<gene>
    <name evidence="8" type="primary">troA</name>
    <name evidence="8" type="ORF">Pla175_33290</name>
</gene>
<evidence type="ECO:0000256" key="4">
    <source>
        <dbReference type="ARBA" id="ARBA00022723"/>
    </source>
</evidence>
<dbReference type="SUPFAM" id="SSF53807">
    <property type="entry name" value="Helical backbone' metal receptor"/>
    <property type="match status" value="1"/>
</dbReference>
<evidence type="ECO:0000256" key="3">
    <source>
        <dbReference type="ARBA" id="ARBA00022448"/>
    </source>
</evidence>
<evidence type="ECO:0000256" key="6">
    <source>
        <dbReference type="RuleBase" id="RU003512"/>
    </source>
</evidence>
<dbReference type="KEGG" id="pnd:Pla175_33290"/>